<feature type="transmembrane region" description="Helical" evidence="1">
    <location>
        <begin position="41"/>
        <end position="61"/>
    </location>
</feature>
<evidence type="ECO:0000313" key="3">
    <source>
        <dbReference type="Proteomes" id="UP000217838"/>
    </source>
</evidence>
<keyword evidence="1" id="KW-1133">Transmembrane helix</keyword>
<dbReference type="Proteomes" id="UP000217838">
    <property type="component" value="Unassembled WGS sequence"/>
</dbReference>
<protein>
    <submittedName>
        <fullName evidence="2">Uncharacterized protein</fullName>
    </submittedName>
</protein>
<dbReference type="AlphaFoldDB" id="A0A2A4YHX9"/>
<evidence type="ECO:0000256" key="1">
    <source>
        <dbReference type="SAM" id="Phobius"/>
    </source>
</evidence>
<gene>
    <name evidence="2" type="ORF">COB11_04575</name>
</gene>
<accession>A0A2A4YHX9</accession>
<sequence length="69" mass="7310">MALGGDSSNDVVQEGKKLLNRGVKKLIAAECEDFNGTISTIQLGLLVLGAITATLIAVRVAKSYFSKDR</sequence>
<keyword evidence="1" id="KW-0472">Membrane</keyword>
<keyword evidence="1" id="KW-0812">Transmembrane</keyword>
<reference evidence="3" key="1">
    <citation type="submission" date="2017-08" db="EMBL/GenBank/DDBJ databases">
        <title>A dynamic microbial community with high functional redundancy inhabits the cold, oxic subseafloor aquifer.</title>
        <authorList>
            <person name="Tully B.J."/>
            <person name="Wheat C.G."/>
            <person name="Glazer B.T."/>
            <person name="Huber J.A."/>
        </authorList>
    </citation>
    <scope>NUCLEOTIDE SEQUENCE [LARGE SCALE GENOMIC DNA]</scope>
</reference>
<dbReference type="EMBL" id="NVUU01000049">
    <property type="protein sequence ID" value="PCI93915.1"/>
    <property type="molecule type" value="Genomic_DNA"/>
</dbReference>
<comment type="caution">
    <text evidence="2">The sequence shown here is derived from an EMBL/GenBank/DDBJ whole genome shotgun (WGS) entry which is preliminary data.</text>
</comment>
<evidence type="ECO:0000313" key="2">
    <source>
        <dbReference type="EMBL" id="PCI93915.1"/>
    </source>
</evidence>
<name>A0A2A4YHX9_UNCAE</name>
<organism evidence="2 3">
    <name type="scientific">Aerophobetes bacterium</name>
    <dbReference type="NCBI Taxonomy" id="2030807"/>
    <lineage>
        <taxon>Bacteria</taxon>
        <taxon>Candidatus Aerophobota</taxon>
    </lineage>
</organism>
<proteinExistence type="predicted"/>